<organism evidence="2">
    <name type="scientific">Salmonella enterica</name>
    <name type="common">Salmonella choleraesuis</name>
    <dbReference type="NCBI Taxonomy" id="28901"/>
    <lineage>
        <taxon>Bacteria</taxon>
        <taxon>Pseudomonadati</taxon>
        <taxon>Pseudomonadota</taxon>
        <taxon>Gammaproteobacteria</taxon>
        <taxon>Enterobacterales</taxon>
        <taxon>Enterobacteriaceae</taxon>
        <taxon>Salmonella</taxon>
    </lineage>
</organism>
<gene>
    <name evidence="2" type="ORF">B7865_15080</name>
</gene>
<dbReference type="InterPro" id="IPR018876">
    <property type="entry name" value="Phage_P22_antirepressor_C"/>
</dbReference>
<dbReference type="InterPro" id="IPR017880">
    <property type="entry name" value="KilA_N"/>
</dbReference>
<feature type="domain" description="KilA-N" evidence="1">
    <location>
        <begin position="1"/>
        <end position="117"/>
    </location>
</feature>
<comment type="caution">
    <text evidence="2">The sequence shown here is derived from an EMBL/GenBank/DDBJ whole genome shotgun (WGS) entry which is preliminary data.</text>
</comment>
<dbReference type="Pfam" id="PF10548">
    <property type="entry name" value="P22_AR_C"/>
    <property type="match status" value="1"/>
</dbReference>
<dbReference type="AlphaFoldDB" id="A0A5U7GUM6"/>
<keyword evidence="2" id="KW-0238">DNA-binding</keyword>
<dbReference type="PROSITE" id="PS51301">
    <property type="entry name" value="KILA_N"/>
    <property type="match status" value="1"/>
</dbReference>
<dbReference type="SMART" id="SM01252">
    <property type="entry name" value="KilA-N"/>
    <property type="match status" value="1"/>
</dbReference>
<dbReference type="InterPro" id="IPR018004">
    <property type="entry name" value="KilA/APSES_HTH"/>
</dbReference>
<dbReference type="Pfam" id="PF04383">
    <property type="entry name" value="KilA-N"/>
    <property type="match status" value="1"/>
</dbReference>
<name>A0A5U7GUM6_SALER</name>
<accession>A0A5U7GUM6</accession>
<evidence type="ECO:0000259" key="1">
    <source>
        <dbReference type="PROSITE" id="PS51301"/>
    </source>
</evidence>
<reference evidence="2" key="1">
    <citation type="submission" date="2018-07" db="EMBL/GenBank/DDBJ databases">
        <authorList>
            <consortium name="PulseNet: The National Subtyping Network for Foodborne Disease Surveillance"/>
            <person name="Tarr C.L."/>
            <person name="Trees E."/>
            <person name="Katz L.S."/>
            <person name="Carleton-Romer H.A."/>
            <person name="Stroika S."/>
            <person name="Kucerova Z."/>
            <person name="Roache K.F."/>
            <person name="Sabol A.L."/>
            <person name="Besser J."/>
            <person name="Gerner-Smidt P."/>
        </authorList>
    </citation>
    <scope>NUCLEOTIDE SEQUENCE</scope>
    <source>
        <strain evidence="2">2017K-0226</strain>
    </source>
</reference>
<dbReference type="EMBL" id="AAGRZJ010000007">
    <property type="protein sequence ID" value="EBR3552276.1"/>
    <property type="molecule type" value="Genomic_DNA"/>
</dbReference>
<proteinExistence type="predicted"/>
<dbReference type="GO" id="GO:0003677">
    <property type="term" value="F:DNA binding"/>
    <property type="evidence" value="ECO:0007669"/>
    <property type="project" value="UniProtKB-KW"/>
</dbReference>
<sequence>MTNQIIISDITIRKDTQGRYSLNDLHQASGSEQRHRPKYWLELQQTCDLIDEILKGVIPPFNHESNSNSAKSQSWKPVTTKSGRYGGTYVCKELVYSYAMWISASFALKVIRAYDAMVSGNVEIKPKIRQCTAKQLTPLRQTAERLITTGLGKIYPDIWKLVHQRFDVEHIHQLQPEQVSEAIEYLTVLEGEYLGRETLPATSSGHLTSEELCTLCWVWNAAEYMREKIELAYPALRTLKSEYAPSFYSMALEYQRTLEAGRKILERETKHIAPNPHSISDENWRRVLPRLRQVNYLN</sequence>
<protein>
    <submittedName>
        <fullName evidence="2">DNA-binding protein</fullName>
    </submittedName>
</protein>
<evidence type="ECO:0000313" key="2">
    <source>
        <dbReference type="EMBL" id="EBR3552276.1"/>
    </source>
</evidence>